<dbReference type="InterPro" id="IPR000914">
    <property type="entry name" value="SBP_5_dom"/>
</dbReference>
<dbReference type="Proteomes" id="UP001501079">
    <property type="component" value="Unassembled WGS sequence"/>
</dbReference>
<evidence type="ECO:0000256" key="5">
    <source>
        <dbReference type="SAM" id="SignalP"/>
    </source>
</evidence>
<evidence type="ECO:0000259" key="6">
    <source>
        <dbReference type="Pfam" id="PF00496"/>
    </source>
</evidence>
<dbReference type="InterPro" id="IPR039424">
    <property type="entry name" value="SBP_5"/>
</dbReference>
<reference evidence="8" key="1">
    <citation type="journal article" date="2019" name="Int. J. Syst. Evol. Microbiol.">
        <title>The Global Catalogue of Microorganisms (GCM) 10K type strain sequencing project: providing services to taxonomists for standard genome sequencing and annotation.</title>
        <authorList>
            <consortium name="The Broad Institute Genomics Platform"/>
            <consortium name="The Broad Institute Genome Sequencing Center for Infectious Disease"/>
            <person name="Wu L."/>
            <person name="Ma J."/>
        </authorList>
    </citation>
    <scope>NUCLEOTIDE SEQUENCE [LARGE SCALE GENOMIC DNA]</scope>
    <source>
        <strain evidence="8">JCM 17591</strain>
    </source>
</reference>
<feature type="signal peptide" evidence="5">
    <location>
        <begin position="1"/>
        <end position="31"/>
    </location>
</feature>
<dbReference type="RefSeq" id="WP_344751942.1">
    <property type="nucleotide sequence ID" value="NZ_BAABBW010000001.1"/>
</dbReference>
<name>A0ABP7ZUC8_9MICO</name>
<dbReference type="Pfam" id="PF00496">
    <property type="entry name" value="SBP_bac_5"/>
    <property type="match status" value="1"/>
</dbReference>
<dbReference type="PIRSF" id="PIRSF002741">
    <property type="entry name" value="MppA"/>
    <property type="match status" value="1"/>
</dbReference>
<dbReference type="PANTHER" id="PTHR30290:SF10">
    <property type="entry name" value="PERIPLASMIC OLIGOPEPTIDE-BINDING PROTEIN-RELATED"/>
    <property type="match status" value="1"/>
</dbReference>
<dbReference type="CDD" id="cd08512">
    <property type="entry name" value="PBP2_NikA_DppA_OppA_like_7"/>
    <property type="match status" value="1"/>
</dbReference>
<evidence type="ECO:0000256" key="1">
    <source>
        <dbReference type="ARBA" id="ARBA00004196"/>
    </source>
</evidence>
<feature type="chain" id="PRO_5047043828" evidence="5">
    <location>
        <begin position="32"/>
        <end position="538"/>
    </location>
</feature>
<sequence length="538" mass="57258">MLFAPSGSTRRSRRHLIALTGVAIAAATVLAGCTSDGGSGGSGAGGSSSARAQTLIIAENEVPASFDPAQADNSTVDEVVLPAYDTLVSYDGNKLGGDLATSWKVSADGLSIDVVLHDGVTFHDGTTLTADDVAYTLDRLHTVNIGAASFLTAYKATTVTDPTHLTITLSTPDATFVPALSRVYVVEKALVEKNLGSDNGQAWLATHDAGSGPYVLQKYVSNQSATYAQYAKYWKGFTGQAKKLEFHYFSSAAEESQALKAGDVDIAMDIAPSEWAAYQKDSGFTVDQATTNVGLYAFFNMAGTSTKDKALRQAISMAYDYKSHVSSILKGAGTEMDGVMPTGFGIPTDGVTQPSYDLKAAKQLVDSNGLSGTTVTMTYFKATTEMEQAATLLQSALDQIGLKLKVQAVTYPAYVTMASKASTRPDIAEVYAFPAFPDPSAIMYQNFDSKFIGSGQNWGAYSNPEVDKLVEAAQSSTDESARKADYLKAEQIVTGDYVTINMANSKYVTVFDKRVQGYTYQPSHHQTVDVYAITLSGK</sequence>
<evidence type="ECO:0000313" key="7">
    <source>
        <dbReference type="EMBL" id="GAA4170143.1"/>
    </source>
</evidence>
<feature type="domain" description="Solute-binding protein family 5" evidence="6">
    <location>
        <begin position="96"/>
        <end position="450"/>
    </location>
</feature>
<dbReference type="Gene3D" id="3.90.76.10">
    <property type="entry name" value="Dipeptide-binding Protein, Domain 1"/>
    <property type="match status" value="1"/>
</dbReference>
<proteinExistence type="inferred from homology"/>
<dbReference type="EMBL" id="BAABBW010000001">
    <property type="protein sequence ID" value="GAA4170143.1"/>
    <property type="molecule type" value="Genomic_DNA"/>
</dbReference>
<accession>A0ABP7ZUC8</accession>
<comment type="similarity">
    <text evidence="2">Belongs to the bacterial solute-binding protein 5 family.</text>
</comment>
<comment type="caution">
    <text evidence="7">The sequence shown here is derived from an EMBL/GenBank/DDBJ whole genome shotgun (WGS) entry which is preliminary data.</text>
</comment>
<comment type="subcellular location">
    <subcellularLocation>
        <location evidence="1">Cell envelope</location>
    </subcellularLocation>
</comment>
<evidence type="ECO:0000256" key="4">
    <source>
        <dbReference type="ARBA" id="ARBA00022729"/>
    </source>
</evidence>
<protein>
    <submittedName>
        <fullName evidence="7">ABC transporter substrate-binding protein</fullName>
    </submittedName>
</protein>
<evidence type="ECO:0000313" key="8">
    <source>
        <dbReference type="Proteomes" id="UP001501079"/>
    </source>
</evidence>
<keyword evidence="4 5" id="KW-0732">Signal</keyword>
<dbReference type="PANTHER" id="PTHR30290">
    <property type="entry name" value="PERIPLASMIC BINDING COMPONENT OF ABC TRANSPORTER"/>
    <property type="match status" value="1"/>
</dbReference>
<dbReference type="Gene3D" id="3.10.105.10">
    <property type="entry name" value="Dipeptide-binding Protein, Domain 3"/>
    <property type="match status" value="1"/>
</dbReference>
<keyword evidence="8" id="KW-1185">Reference proteome</keyword>
<dbReference type="InterPro" id="IPR030678">
    <property type="entry name" value="Peptide/Ni-bd"/>
</dbReference>
<evidence type="ECO:0000256" key="2">
    <source>
        <dbReference type="ARBA" id="ARBA00005695"/>
    </source>
</evidence>
<dbReference type="SUPFAM" id="SSF53850">
    <property type="entry name" value="Periplasmic binding protein-like II"/>
    <property type="match status" value="1"/>
</dbReference>
<evidence type="ECO:0000256" key="3">
    <source>
        <dbReference type="ARBA" id="ARBA00022448"/>
    </source>
</evidence>
<dbReference type="Gene3D" id="3.40.190.10">
    <property type="entry name" value="Periplasmic binding protein-like II"/>
    <property type="match status" value="1"/>
</dbReference>
<keyword evidence="3" id="KW-0813">Transport</keyword>
<organism evidence="7 8">
    <name type="scientific">Gryllotalpicola koreensis</name>
    <dbReference type="NCBI Taxonomy" id="993086"/>
    <lineage>
        <taxon>Bacteria</taxon>
        <taxon>Bacillati</taxon>
        <taxon>Actinomycetota</taxon>
        <taxon>Actinomycetes</taxon>
        <taxon>Micrococcales</taxon>
        <taxon>Microbacteriaceae</taxon>
        <taxon>Gryllotalpicola</taxon>
    </lineage>
</organism>
<gene>
    <name evidence="7" type="ORF">GCM10022287_07600</name>
</gene>